<protein>
    <recommendedName>
        <fullName evidence="2">DUF1214 domain-containing protein</fullName>
    </recommendedName>
</protein>
<feature type="non-terminal residue" evidence="1">
    <location>
        <position position="268"/>
    </location>
</feature>
<reference evidence="1" key="1">
    <citation type="submission" date="2018-05" db="EMBL/GenBank/DDBJ databases">
        <authorList>
            <person name="Lanie J.A."/>
            <person name="Ng W.-L."/>
            <person name="Kazmierczak K.M."/>
            <person name="Andrzejewski T.M."/>
            <person name="Davidsen T.M."/>
            <person name="Wayne K.J."/>
            <person name="Tettelin H."/>
            <person name="Glass J.I."/>
            <person name="Rusch D."/>
            <person name="Podicherti R."/>
            <person name="Tsui H.-C.T."/>
            <person name="Winkler M.E."/>
        </authorList>
    </citation>
    <scope>NUCLEOTIDE SEQUENCE</scope>
</reference>
<organism evidence="1">
    <name type="scientific">marine metagenome</name>
    <dbReference type="NCBI Taxonomy" id="408172"/>
    <lineage>
        <taxon>unclassified sequences</taxon>
        <taxon>metagenomes</taxon>
        <taxon>ecological metagenomes</taxon>
    </lineage>
</organism>
<dbReference type="SUPFAM" id="SSF160935">
    <property type="entry name" value="VPA0735-like"/>
    <property type="match status" value="1"/>
</dbReference>
<dbReference type="EMBL" id="UINC01043013">
    <property type="protein sequence ID" value="SVB46421.1"/>
    <property type="molecule type" value="Genomic_DNA"/>
</dbReference>
<name>A0A382E8X7_9ZZZZ</name>
<gene>
    <name evidence="1" type="ORF">METZ01_LOCUS199275</name>
</gene>
<sequence length="268" mass="30052">MTDWHGFCDRLRDLGDGIVDMPGVDTEQDVVNGQRHLLGLLAGALQESIEFSDREVPSIYRHNSDTGQWGAPGPDNTYWRAKIEPSGTYRLDGKVPGRRPFLVQLPEGEMHLGQYGSHGEITSEELSIAADGSFELIISAEPHDGNWLPIKGDPDHVSIREYFLDWNVEPGWFVIERLDLVDTLRTSPTPEQFFTRLDRAITWTEKAFTFWPDWIQSLRLGSPLNEATAPQSVPGSADNIAYGGVQFELGPDEALVIDLETPEAKYWS</sequence>
<accession>A0A382E8X7</accession>
<dbReference type="AlphaFoldDB" id="A0A382E8X7"/>
<proteinExistence type="predicted"/>
<evidence type="ECO:0000313" key="1">
    <source>
        <dbReference type="EMBL" id="SVB46421.1"/>
    </source>
</evidence>
<evidence type="ECO:0008006" key="2">
    <source>
        <dbReference type="Google" id="ProtNLM"/>
    </source>
</evidence>